<name>A0A4P7D9F8_9BURK</name>
<dbReference type="KEGG" id="ppai:E1956_43680"/>
<reference evidence="1 2" key="1">
    <citation type="submission" date="2019-03" db="EMBL/GenBank/DDBJ databases">
        <title>Paraburkholderia sp. 7MH5, isolated from subtropical forest soil.</title>
        <authorList>
            <person name="Gao Z.-H."/>
            <person name="Qiu L.-H."/>
        </authorList>
    </citation>
    <scope>NUCLEOTIDE SEQUENCE [LARGE SCALE GENOMIC DNA]</scope>
    <source>
        <strain evidence="1 2">7MH5</strain>
        <plasmid evidence="1 2">unnamed1</plasmid>
    </source>
</reference>
<protein>
    <submittedName>
        <fullName evidence="1">Uncharacterized protein</fullName>
    </submittedName>
</protein>
<dbReference type="GeneID" id="39650196"/>
<proteinExistence type="predicted"/>
<keyword evidence="1" id="KW-0614">Plasmid</keyword>
<keyword evidence="2" id="KW-1185">Reference proteome</keyword>
<geneLocation type="plasmid" evidence="1 2">
    <name>unnamed1</name>
</geneLocation>
<gene>
    <name evidence="1" type="ORF">E1956_43680</name>
</gene>
<dbReference type="RefSeq" id="WP_134760110.1">
    <property type="nucleotide sequence ID" value="NZ_CP038152.1"/>
</dbReference>
<dbReference type="EMBL" id="CP038152">
    <property type="protein sequence ID" value="QBR04077.1"/>
    <property type="molecule type" value="Genomic_DNA"/>
</dbReference>
<dbReference type="Proteomes" id="UP000295727">
    <property type="component" value="Plasmid unnamed1"/>
</dbReference>
<evidence type="ECO:0000313" key="1">
    <source>
        <dbReference type="EMBL" id="QBR04077.1"/>
    </source>
</evidence>
<dbReference type="AlphaFoldDB" id="A0A4P7D9F8"/>
<accession>A0A4P7D9F8</accession>
<organism evidence="1 2">
    <name type="scientific">Paraburkholderia pallida</name>
    <dbReference type="NCBI Taxonomy" id="2547399"/>
    <lineage>
        <taxon>Bacteria</taxon>
        <taxon>Pseudomonadati</taxon>
        <taxon>Pseudomonadota</taxon>
        <taxon>Betaproteobacteria</taxon>
        <taxon>Burkholderiales</taxon>
        <taxon>Burkholderiaceae</taxon>
        <taxon>Paraburkholderia</taxon>
    </lineage>
</organism>
<sequence length="108" mass="10902">MLAERVLWIAVGVVLVVAALADPGTGAMIIIRLSAARTDLIAGLAFAGALDCLPVSPGCAHCARCQWLKPPVTPVAKGSHAEVVTAVTPESNAAPTAVDPVIAPAAER</sequence>
<evidence type="ECO:0000313" key="2">
    <source>
        <dbReference type="Proteomes" id="UP000295727"/>
    </source>
</evidence>